<feature type="domain" description="AMP-binding enzyme C-terminal" evidence="2">
    <location>
        <begin position="469"/>
        <end position="551"/>
    </location>
</feature>
<comment type="caution">
    <text evidence="3">The sequence shown here is derived from an EMBL/GenBank/DDBJ whole genome shotgun (WGS) entry which is preliminary data.</text>
</comment>
<dbReference type="GO" id="GO:0006631">
    <property type="term" value="P:fatty acid metabolic process"/>
    <property type="evidence" value="ECO:0007669"/>
    <property type="project" value="TreeGrafter"/>
</dbReference>
<proteinExistence type="predicted"/>
<dbReference type="OrthoDB" id="10253115at2759"/>
<dbReference type="AlphaFoldDB" id="A0A9W9PVQ0"/>
<reference evidence="3" key="1">
    <citation type="submission" date="2022-12" db="EMBL/GenBank/DDBJ databases">
        <authorList>
            <person name="Petersen C."/>
        </authorList>
    </citation>
    <scope>NUCLEOTIDE SEQUENCE</scope>
    <source>
        <strain evidence="3">IBT 21472</strain>
    </source>
</reference>
<accession>A0A9W9PVQ0</accession>
<name>A0A9W9PVQ0_9EURO</name>
<sequence>MDPKLALVHGSKEPVLWAETLGNFIDKQAAQYEDRPAVIFPWQSVRLSYRQLAGRSNILAKSMLEMGLCKGDCIGIMAGNCYQYIEVFLGGGRIGCPVVVLNNTYTPEELMNAVQKSSCKLVFIACGIGSRILSAHIKALRGDQLTNPALPELRRLVSLGHMGIGSPGVEMQSYSTFTSGVQSVFMKDSMLLRAEKSVNPEDVLNLQFTSGTTGSPKAAMLTHNNLLNNARFVGDAMQLTPSDIICCPPPLFHCFGLVLGFLSSFTHGSSIIFPSDNFDVHKVVSTIIAEHATVLLGVPTMYVSELEVLSKSDQRPQHLRTGLASGSAVSQGLMNELREKMGVQKMLIAYGMTETSPVTFITSIEDGDEKGTSTVGRVMPHTGAKVIGKDGVILGRGERGELCTSGFALQKGYWRNEEKTREVMRMDGDGILWMHTGDEALIDEDGYAHITGRIKDLIIRGGENIFPREIEERLMLHPSISEASVVGIKDERYGEVVGCFLKKADGSSRIPEAEVKQWVSEKLGRHKTPEHTFWIGDQKVGSDFPKTGSGKHQKHLMRDLGNRLVQRDVVRAKL</sequence>
<organism evidence="3 4">
    <name type="scientific">Penicillium atrosanguineum</name>
    <dbReference type="NCBI Taxonomy" id="1132637"/>
    <lineage>
        <taxon>Eukaryota</taxon>
        <taxon>Fungi</taxon>
        <taxon>Dikarya</taxon>
        <taxon>Ascomycota</taxon>
        <taxon>Pezizomycotina</taxon>
        <taxon>Eurotiomycetes</taxon>
        <taxon>Eurotiomycetidae</taxon>
        <taxon>Eurotiales</taxon>
        <taxon>Aspergillaceae</taxon>
        <taxon>Penicillium</taxon>
    </lineage>
</organism>
<dbReference type="PROSITE" id="PS00455">
    <property type="entry name" value="AMP_BINDING"/>
    <property type="match status" value="1"/>
</dbReference>
<evidence type="ECO:0000313" key="4">
    <source>
        <dbReference type="Proteomes" id="UP001147746"/>
    </source>
</evidence>
<evidence type="ECO:0000259" key="1">
    <source>
        <dbReference type="Pfam" id="PF00501"/>
    </source>
</evidence>
<dbReference type="PANTHER" id="PTHR43201">
    <property type="entry name" value="ACYL-COA SYNTHETASE"/>
    <property type="match status" value="1"/>
</dbReference>
<evidence type="ECO:0008006" key="5">
    <source>
        <dbReference type="Google" id="ProtNLM"/>
    </source>
</evidence>
<dbReference type="InterPro" id="IPR000873">
    <property type="entry name" value="AMP-dep_synth/lig_dom"/>
</dbReference>
<gene>
    <name evidence="3" type="ORF">N7476_009049</name>
</gene>
<protein>
    <recommendedName>
        <fullName evidence="5">Acetyl-CoA synthetase-like protein</fullName>
    </recommendedName>
</protein>
<dbReference type="PANTHER" id="PTHR43201:SF6">
    <property type="entry name" value="ACYL COA SYNTHETASE (EUROFUNG)"/>
    <property type="match status" value="1"/>
</dbReference>
<dbReference type="InterPro" id="IPR020845">
    <property type="entry name" value="AMP-binding_CS"/>
</dbReference>
<dbReference type="Proteomes" id="UP001147746">
    <property type="component" value="Unassembled WGS sequence"/>
</dbReference>
<dbReference type="Pfam" id="PF00501">
    <property type="entry name" value="AMP-binding"/>
    <property type="match status" value="1"/>
</dbReference>
<keyword evidence="4" id="KW-1185">Reference proteome</keyword>
<dbReference type="InterPro" id="IPR042099">
    <property type="entry name" value="ANL_N_sf"/>
</dbReference>
<dbReference type="InterPro" id="IPR045851">
    <property type="entry name" value="AMP-bd_C_sf"/>
</dbReference>
<dbReference type="Gene3D" id="3.30.300.30">
    <property type="match status" value="1"/>
</dbReference>
<dbReference type="EMBL" id="JAPZBO010000008">
    <property type="protein sequence ID" value="KAJ5308393.1"/>
    <property type="molecule type" value="Genomic_DNA"/>
</dbReference>
<dbReference type="Pfam" id="PF13193">
    <property type="entry name" value="AMP-binding_C"/>
    <property type="match status" value="1"/>
</dbReference>
<evidence type="ECO:0000259" key="2">
    <source>
        <dbReference type="Pfam" id="PF13193"/>
    </source>
</evidence>
<dbReference type="SUPFAM" id="SSF56801">
    <property type="entry name" value="Acetyl-CoA synthetase-like"/>
    <property type="match status" value="1"/>
</dbReference>
<dbReference type="GO" id="GO:0031956">
    <property type="term" value="F:medium-chain fatty acid-CoA ligase activity"/>
    <property type="evidence" value="ECO:0007669"/>
    <property type="project" value="TreeGrafter"/>
</dbReference>
<reference evidence="3" key="2">
    <citation type="journal article" date="2023" name="IMA Fungus">
        <title>Comparative genomic study of the Penicillium genus elucidates a diverse pangenome and 15 lateral gene transfer events.</title>
        <authorList>
            <person name="Petersen C."/>
            <person name="Sorensen T."/>
            <person name="Nielsen M.R."/>
            <person name="Sondergaard T.E."/>
            <person name="Sorensen J.L."/>
            <person name="Fitzpatrick D.A."/>
            <person name="Frisvad J.C."/>
            <person name="Nielsen K.L."/>
        </authorList>
    </citation>
    <scope>NUCLEOTIDE SEQUENCE</scope>
    <source>
        <strain evidence="3">IBT 21472</strain>
    </source>
</reference>
<evidence type="ECO:0000313" key="3">
    <source>
        <dbReference type="EMBL" id="KAJ5308393.1"/>
    </source>
</evidence>
<feature type="domain" description="AMP-dependent synthetase/ligase" evidence="1">
    <location>
        <begin position="26"/>
        <end position="414"/>
    </location>
</feature>
<dbReference type="InterPro" id="IPR025110">
    <property type="entry name" value="AMP-bd_C"/>
</dbReference>
<dbReference type="Gene3D" id="3.40.50.12780">
    <property type="entry name" value="N-terminal domain of ligase-like"/>
    <property type="match status" value="1"/>
</dbReference>